<organism evidence="2 3">
    <name type="scientific">Wenyingzhuangia gilva</name>
    <dbReference type="NCBI Taxonomy" id="3057677"/>
    <lineage>
        <taxon>Bacteria</taxon>
        <taxon>Pseudomonadati</taxon>
        <taxon>Bacteroidota</taxon>
        <taxon>Flavobacteriia</taxon>
        <taxon>Flavobacteriales</taxon>
        <taxon>Flavobacteriaceae</taxon>
        <taxon>Wenyingzhuangia</taxon>
    </lineage>
</organism>
<keyword evidence="1" id="KW-0175">Coiled coil</keyword>
<comment type="caution">
    <text evidence="2">The sequence shown here is derived from an EMBL/GenBank/DDBJ whole genome shotgun (WGS) entry which is preliminary data.</text>
</comment>
<dbReference type="EMBL" id="JAUMIT010000003">
    <property type="protein sequence ID" value="MDO3694898.1"/>
    <property type="molecule type" value="Genomic_DNA"/>
</dbReference>
<name>A0ABT8VSF6_9FLAO</name>
<evidence type="ECO:0000256" key="1">
    <source>
        <dbReference type="SAM" id="Coils"/>
    </source>
</evidence>
<accession>A0ABT8VSF6</accession>
<reference evidence="2" key="1">
    <citation type="submission" date="2023-07" db="EMBL/GenBank/DDBJ databases">
        <title>Wenyingzhuangia sp. chi5 genome sequencing and assembly.</title>
        <authorList>
            <person name="Park S."/>
        </authorList>
    </citation>
    <scope>NUCLEOTIDE SEQUENCE</scope>
    <source>
        <strain evidence="2">Chi5</strain>
    </source>
</reference>
<feature type="coiled-coil region" evidence="1">
    <location>
        <begin position="115"/>
        <end position="142"/>
    </location>
</feature>
<gene>
    <name evidence="2" type="ORF">QVZ41_08580</name>
</gene>
<sequence>MKNIFIIGNGFDLAHGYDTDYRSFLEYMIEAKNSLLTVVNIRDGKGKIIESNKSLQVTARGNNTSYKMIINKELLQHELHVDNEFLKEIISKTNIEKWCDIEVLYYELLKPSKNPKKLNNELSQVKNELEKYLDQFNKEQNEISEFSSFFNKIGEGGESLVLNFNYTNTFDRLYNKNKKFKVLNFHGQLNCKTNPIIFGYAPIEEETKLLIDKNDNEYLKNIKRYYYKQTQNENKLNEFLEKSDKNIVNSEEINVFVIGHSCGVSDRKILNDIFTDKNVKNINIMYYKDYQGYFDTLVNIDRVIGKESHYGVIRNFELSLSAPQYSNDDSKTKIKFIEKLDLLLGNIKNNDREVSLDVLL</sequence>
<dbReference type="InterPro" id="IPR025935">
    <property type="entry name" value="AbiH"/>
</dbReference>
<dbReference type="Proteomes" id="UP001168642">
    <property type="component" value="Unassembled WGS sequence"/>
</dbReference>
<evidence type="ECO:0000313" key="3">
    <source>
        <dbReference type="Proteomes" id="UP001168642"/>
    </source>
</evidence>
<evidence type="ECO:0000313" key="2">
    <source>
        <dbReference type="EMBL" id="MDO3694898.1"/>
    </source>
</evidence>
<dbReference type="RefSeq" id="WP_302884151.1">
    <property type="nucleotide sequence ID" value="NZ_JAUMIT010000003.1"/>
</dbReference>
<dbReference type="Pfam" id="PF14253">
    <property type="entry name" value="AbiH"/>
    <property type="match status" value="1"/>
</dbReference>
<protein>
    <submittedName>
        <fullName evidence="2">AbiH family protein</fullName>
    </submittedName>
</protein>
<proteinExistence type="predicted"/>
<keyword evidence="3" id="KW-1185">Reference proteome</keyword>